<evidence type="ECO:0000256" key="2">
    <source>
        <dbReference type="PROSITE-ProRule" id="PRU00285"/>
    </source>
</evidence>
<comment type="caution">
    <text evidence="6">The sequence shown here is derived from an EMBL/GenBank/DDBJ whole genome shotgun (WGS) entry which is preliminary data.</text>
</comment>
<keyword evidence="7" id="KW-1185">Reference proteome</keyword>
<dbReference type="InterPro" id="IPR008978">
    <property type="entry name" value="HSP20-like_chaperone"/>
</dbReference>
<keyword evidence="1" id="KW-0346">Stress response</keyword>
<evidence type="ECO:0000256" key="1">
    <source>
        <dbReference type="ARBA" id="ARBA00023016"/>
    </source>
</evidence>
<dbReference type="AlphaFoldDB" id="A0A3S4Q374"/>
<comment type="similarity">
    <text evidence="2 3">Belongs to the small heat shock protein (HSP20) family.</text>
</comment>
<dbReference type="Proteomes" id="UP000283530">
    <property type="component" value="Unassembled WGS sequence"/>
</dbReference>
<feature type="domain" description="SHSP" evidence="5">
    <location>
        <begin position="33"/>
        <end position="153"/>
    </location>
</feature>
<evidence type="ECO:0000256" key="3">
    <source>
        <dbReference type="RuleBase" id="RU003616"/>
    </source>
</evidence>
<protein>
    <submittedName>
        <fullName evidence="6">Alpha crystallin/Hsp20 domain-containing protein</fullName>
    </submittedName>
</protein>
<evidence type="ECO:0000259" key="5">
    <source>
        <dbReference type="PROSITE" id="PS01031"/>
    </source>
</evidence>
<dbReference type="InterPro" id="IPR002068">
    <property type="entry name" value="A-crystallin/Hsp20_dom"/>
</dbReference>
<dbReference type="InterPro" id="IPR031107">
    <property type="entry name" value="Small_HSP"/>
</dbReference>
<sequence>MSLFPALSADDANVLRSFSLDIWNPFQDYPKWTHKLRLRVRICIGQRPYRLKETPEAHVFKAILRRRVKVSWEEGRVLQIIGERKQRARREERQVHRVERSSGKFLRPIQVPENAKVDEVKAAMENGCSTVTVPQEQRNGRGLVSVAERVEKEMKKLRGSGVLAEKKPEESKKGVRDFEKHPELETNREEEKKTINSPTLSSSSLL</sequence>
<feature type="compositionally biased region" description="Polar residues" evidence="4">
    <location>
        <begin position="195"/>
        <end position="206"/>
    </location>
</feature>
<dbReference type="Gene3D" id="2.60.40.790">
    <property type="match status" value="1"/>
</dbReference>
<dbReference type="STRING" id="337451.A0A3S4Q374"/>
<evidence type="ECO:0000313" key="7">
    <source>
        <dbReference type="Proteomes" id="UP000283530"/>
    </source>
</evidence>
<gene>
    <name evidence="6" type="ORF">CKAN_02779200</name>
</gene>
<name>A0A3S4Q374_9MAGN</name>
<evidence type="ECO:0000256" key="4">
    <source>
        <dbReference type="SAM" id="MobiDB-lite"/>
    </source>
</evidence>
<dbReference type="PROSITE" id="PS01031">
    <property type="entry name" value="SHSP"/>
    <property type="match status" value="1"/>
</dbReference>
<dbReference type="OrthoDB" id="5511210at2759"/>
<dbReference type="SUPFAM" id="SSF49764">
    <property type="entry name" value="HSP20-like chaperones"/>
    <property type="match status" value="1"/>
</dbReference>
<feature type="compositionally biased region" description="Basic and acidic residues" evidence="4">
    <location>
        <begin position="164"/>
        <end position="194"/>
    </location>
</feature>
<dbReference type="PANTHER" id="PTHR11527">
    <property type="entry name" value="HEAT-SHOCK PROTEIN 20 FAMILY MEMBER"/>
    <property type="match status" value="1"/>
</dbReference>
<proteinExistence type="inferred from homology"/>
<dbReference type="EMBL" id="QPKB01001121">
    <property type="protein sequence ID" value="RWR98265.1"/>
    <property type="molecule type" value="Genomic_DNA"/>
</dbReference>
<feature type="region of interest" description="Disordered" evidence="4">
    <location>
        <begin position="155"/>
        <end position="206"/>
    </location>
</feature>
<organism evidence="6 7">
    <name type="scientific">Cinnamomum micranthum f. kanehirae</name>
    <dbReference type="NCBI Taxonomy" id="337451"/>
    <lineage>
        <taxon>Eukaryota</taxon>
        <taxon>Viridiplantae</taxon>
        <taxon>Streptophyta</taxon>
        <taxon>Embryophyta</taxon>
        <taxon>Tracheophyta</taxon>
        <taxon>Spermatophyta</taxon>
        <taxon>Magnoliopsida</taxon>
        <taxon>Magnoliidae</taxon>
        <taxon>Laurales</taxon>
        <taxon>Lauraceae</taxon>
        <taxon>Cinnamomum</taxon>
    </lineage>
</organism>
<accession>A0A3S4Q374</accession>
<evidence type="ECO:0000313" key="6">
    <source>
        <dbReference type="EMBL" id="RWR98265.1"/>
    </source>
</evidence>
<dbReference type="Pfam" id="PF00011">
    <property type="entry name" value="HSP20"/>
    <property type="match status" value="1"/>
</dbReference>
<reference evidence="6 7" key="1">
    <citation type="journal article" date="2019" name="Nat. Plants">
        <title>Stout camphor tree genome fills gaps in understanding of flowering plant genome evolution.</title>
        <authorList>
            <person name="Chaw S.M."/>
            <person name="Liu Y.C."/>
            <person name="Wu Y.W."/>
            <person name="Wang H.Y."/>
            <person name="Lin C.I."/>
            <person name="Wu C.S."/>
            <person name="Ke H.M."/>
            <person name="Chang L.Y."/>
            <person name="Hsu C.Y."/>
            <person name="Yang H.T."/>
            <person name="Sudianto E."/>
            <person name="Hsu M.H."/>
            <person name="Wu K.P."/>
            <person name="Wang L.N."/>
            <person name="Leebens-Mack J.H."/>
            <person name="Tsai I.J."/>
        </authorList>
    </citation>
    <scope>NUCLEOTIDE SEQUENCE [LARGE SCALE GENOMIC DNA]</scope>
    <source>
        <strain evidence="7">cv. Chaw 1501</strain>
        <tissue evidence="6">Young leaves</tissue>
    </source>
</reference>